<comment type="caution">
    <text evidence="6">The sequence shown here is derived from an EMBL/GenBank/DDBJ whole genome shotgun (WGS) entry which is preliminary data.</text>
</comment>
<keyword evidence="2" id="KW-0238">DNA-binding</keyword>
<evidence type="ECO:0000313" key="6">
    <source>
        <dbReference type="EMBL" id="MBI5251059.1"/>
    </source>
</evidence>
<dbReference type="GO" id="GO:0006355">
    <property type="term" value="P:regulation of DNA-templated transcription"/>
    <property type="evidence" value="ECO:0007669"/>
    <property type="project" value="InterPro"/>
</dbReference>
<dbReference type="EMBL" id="JACRDE010000425">
    <property type="protein sequence ID" value="MBI5251059.1"/>
    <property type="molecule type" value="Genomic_DNA"/>
</dbReference>
<dbReference type="Pfam" id="PF00196">
    <property type="entry name" value="GerE"/>
    <property type="match status" value="1"/>
</dbReference>
<dbReference type="AlphaFoldDB" id="A0A9D6V3W6"/>
<evidence type="ECO:0000256" key="2">
    <source>
        <dbReference type="ARBA" id="ARBA00023125"/>
    </source>
</evidence>
<name>A0A9D6V3W6_9BACT</name>
<protein>
    <submittedName>
        <fullName evidence="6">Response regulator transcription factor</fullName>
    </submittedName>
</protein>
<feature type="compositionally biased region" description="Basic and acidic residues" evidence="4">
    <location>
        <begin position="21"/>
        <end position="34"/>
    </location>
</feature>
<reference evidence="6" key="1">
    <citation type="submission" date="2020-07" db="EMBL/GenBank/DDBJ databases">
        <title>Huge and variable diversity of episymbiotic CPR bacteria and DPANN archaea in groundwater ecosystems.</title>
        <authorList>
            <person name="He C.Y."/>
            <person name="Keren R."/>
            <person name="Whittaker M."/>
            <person name="Farag I.F."/>
            <person name="Doudna J."/>
            <person name="Cate J.H.D."/>
            <person name="Banfield J.F."/>
        </authorList>
    </citation>
    <scope>NUCLEOTIDE SEQUENCE</scope>
    <source>
        <strain evidence="6">NC_groundwater_1664_Pr3_B-0.1um_52_9</strain>
    </source>
</reference>
<dbReference type="InterPro" id="IPR016032">
    <property type="entry name" value="Sig_transdc_resp-reg_C-effctor"/>
</dbReference>
<keyword evidence="1" id="KW-0805">Transcription regulation</keyword>
<dbReference type="CDD" id="cd06170">
    <property type="entry name" value="LuxR_C_like"/>
    <property type="match status" value="1"/>
</dbReference>
<feature type="domain" description="HTH luxR-type" evidence="5">
    <location>
        <begin position="42"/>
        <end position="107"/>
    </location>
</feature>
<dbReference type="PROSITE" id="PS00622">
    <property type="entry name" value="HTH_LUXR_1"/>
    <property type="match status" value="1"/>
</dbReference>
<organism evidence="6 7">
    <name type="scientific">Desulfomonile tiedjei</name>
    <dbReference type="NCBI Taxonomy" id="2358"/>
    <lineage>
        <taxon>Bacteria</taxon>
        <taxon>Pseudomonadati</taxon>
        <taxon>Thermodesulfobacteriota</taxon>
        <taxon>Desulfomonilia</taxon>
        <taxon>Desulfomonilales</taxon>
        <taxon>Desulfomonilaceae</taxon>
        <taxon>Desulfomonile</taxon>
    </lineage>
</organism>
<dbReference type="InterPro" id="IPR036388">
    <property type="entry name" value="WH-like_DNA-bd_sf"/>
</dbReference>
<dbReference type="PROSITE" id="PS50043">
    <property type="entry name" value="HTH_LUXR_2"/>
    <property type="match status" value="1"/>
</dbReference>
<dbReference type="PANTHER" id="PTHR44688:SF16">
    <property type="entry name" value="DNA-BINDING TRANSCRIPTIONAL ACTIVATOR DEVR_DOSR"/>
    <property type="match status" value="1"/>
</dbReference>
<keyword evidence="3" id="KW-0804">Transcription</keyword>
<accession>A0A9D6V3W6</accession>
<dbReference type="Gene3D" id="1.10.10.10">
    <property type="entry name" value="Winged helix-like DNA-binding domain superfamily/Winged helix DNA-binding domain"/>
    <property type="match status" value="1"/>
</dbReference>
<dbReference type="PRINTS" id="PR00038">
    <property type="entry name" value="HTHLUXR"/>
</dbReference>
<feature type="region of interest" description="Disordered" evidence="4">
    <location>
        <begin position="21"/>
        <end position="44"/>
    </location>
</feature>
<evidence type="ECO:0000313" key="7">
    <source>
        <dbReference type="Proteomes" id="UP000807825"/>
    </source>
</evidence>
<evidence type="ECO:0000256" key="3">
    <source>
        <dbReference type="ARBA" id="ARBA00023163"/>
    </source>
</evidence>
<dbReference type="SUPFAM" id="SSF46894">
    <property type="entry name" value="C-terminal effector domain of the bipartite response regulators"/>
    <property type="match status" value="1"/>
</dbReference>
<evidence type="ECO:0000256" key="1">
    <source>
        <dbReference type="ARBA" id="ARBA00023015"/>
    </source>
</evidence>
<dbReference type="PANTHER" id="PTHR44688">
    <property type="entry name" value="DNA-BINDING TRANSCRIPTIONAL ACTIVATOR DEVR_DOSR"/>
    <property type="match status" value="1"/>
</dbReference>
<evidence type="ECO:0000259" key="5">
    <source>
        <dbReference type="PROSITE" id="PS50043"/>
    </source>
</evidence>
<dbReference type="SMART" id="SM00421">
    <property type="entry name" value="HTH_LUXR"/>
    <property type="match status" value="1"/>
</dbReference>
<dbReference type="InterPro" id="IPR000792">
    <property type="entry name" value="Tscrpt_reg_LuxR_C"/>
</dbReference>
<dbReference type="GO" id="GO:0003677">
    <property type="term" value="F:DNA binding"/>
    <property type="evidence" value="ECO:0007669"/>
    <property type="project" value="UniProtKB-KW"/>
</dbReference>
<proteinExistence type="predicted"/>
<dbReference type="Proteomes" id="UP000807825">
    <property type="component" value="Unassembled WGS sequence"/>
</dbReference>
<evidence type="ECO:0000256" key="4">
    <source>
        <dbReference type="SAM" id="MobiDB-lite"/>
    </source>
</evidence>
<sequence>MGLDVTDRKLASEKHTQYVEKLETTLKESTERKHSYGSGSENRKRTFSLTKREIQILRLVAEGLSNNEISLNLAISPHTVKTHVTHILDKVGVTDRTQASVLATRLGII</sequence>
<gene>
    <name evidence="6" type="ORF">HY912_16340</name>
</gene>